<reference evidence="2 3" key="1">
    <citation type="submission" date="2019-03" db="EMBL/GenBank/DDBJ databases">
        <title>Genomic analyses of the natural microbiome of Caenorhabditis elegans.</title>
        <authorList>
            <person name="Samuel B."/>
        </authorList>
    </citation>
    <scope>NUCLEOTIDE SEQUENCE [LARGE SCALE GENOMIC DNA]</scope>
    <source>
        <strain evidence="2 3">JUb65</strain>
    </source>
</reference>
<dbReference type="InterPro" id="IPR000600">
    <property type="entry name" value="ROK"/>
</dbReference>
<evidence type="ECO:0000313" key="2">
    <source>
        <dbReference type="EMBL" id="TDN45405.1"/>
    </source>
</evidence>
<keyword evidence="2" id="KW-0418">Kinase</keyword>
<name>A0A4R6DKM3_9MICO</name>
<dbReference type="PANTHER" id="PTHR18964">
    <property type="entry name" value="ROK (REPRESSOR, ORF, KINASE) FAMILY"/>
    <property type="match status" value="1"/>
</dbReference>
<dbReference type="CDD" id="cd23763">
    <property type="entry name" value="ASKHA_ATPase_ROK"/>
    <property type="match status" value="1"/>
</dbReference>
<dbReference type="InterPro" id="IPR043129">
    <property type="entry name" value="ATPase_NBD"/>
</dbReference>
<dbReference type="RefSeq" id="WP_133519200.1">
    <property type="nucleotide sequence ID" value="NZ_SNVW01000003.1"/>
</dbReference>
<evidence type="ECO:0000313" key="3">
    <source>
        <dbReference type="Proteomes" id="UP000295764"/>
    </source>
</evidence>
<accession>A0A4R6DKM3</accession>
<dbReference type="Proteomes" id="UP000295764">
    <property type="component" value="Unassembled WGS sequence"/>
</dbReference>
<dbReference type="AlphaFoldDB" id="A0A4R6DKM3"/>
<sequence length="332" mass="32903">MSAAGAAPVRAAGPAPVSATGAAPLRAAGAVLGVDVGGTGIKARRTDADGTVLGETRVPTPRDDHDAVRLAGVVADLVETALAHGPLDAVGLVTPGVVDESTGRVVLAVNLGWRDVPVRDAVRDELARRGVDLPVAFGHDVRAGALAETGVGAGSALRRGSVAFVPVGTGLASALVVDGAVVPGDGWAGEIGQVRITSGPHAGLRVEEIASAGGVARRSGSPTAHDAMLRVQSGDPLATRVWDECVSVLADALVWTTAVAGCHTVIVGGGLAESGALLFDPLTSAVADRTAGLRTPAVIPARHGDAAGAIGAALLARRAQLGPDASQHQVIV</sequence>
<protein>
    <submittedName>
        <fullName evidence="2">Glucokinase</fullName>
    </submittedName>
</protein>
<organism evidence="2 3">
    <name type="scientific">Curtobacterium flaccumfaciens</name>
    <dbReference type="NCBI Taxonomy" id="2035"/>
    <lineage>
        <taxon>Bacteria</taxon>
        <taxon>Bacillati</taxon>
        <taxon>Actinomycetota</taxon>
        <taxon>Actinomycetes</taxon>
        <taxon>Micrococcales</taxon>
        <taxon>Microbacteriaceae</taxon>
        <taxon>Curtobacterium</taxon>
    </lineage>
</organism>
<proteinExistence type="inferred from homology"/>
<comment type="caution">
    <text evidence="2">The sequence shown here is derived from an EMBL/GenBank/DDBJ whole genome shotgun (WGS) entry which is preliminary data.</text>
</comment>
<gene>
    <name evidence="2" type="ORF">EDF64_103329</name>
</gene>
<dbReference type="Pfam" id="PF00480">
    <property type="entry name" value="ROK"/>
    <property type="match status" value="1"/>
</dbReference>
<comment type="similarity">
    <text evidence="1">Belongs to the ROK (NagC/XylR) family.</text>
</comment>
<dbReference type="GO" id="GO:0016301">
    <property type="term" value="F:kinase activity"/>
    <property type="evidence" value="ECO:0007669"/>
    <property type="project" value="UniProtKB-KW"/>
</dbReference>
<dbReference type="PANTHER" id="PTHR18964:SF149">
    <property type="entry name" value="BIFUNCTIONAL UDP-N-ACETYLGLUCOSAMINE 2-EPIMERASE_N-ACETYLMANNOSAMINE KINASE"/>
    <property type="match status" value="1"/>
</dbReference>
<dbReference type="SUPFAM" id="SSF53067">
    <property type="entry name" value="Actin-like ATPase domain"/>
    <property type="match status" value="1"/>
</dbReference>
<dbReference type="Gene3D" id="3.30.420.40">
    <property type="match status" value="2"/>
</dbReference>
<evidence type="ECO:0000256" key="1">
    <source>
        <dbReference type="ARBA" id="ARBA00006479"/>
    </source>
</evidence>
<dbReference type="EMBL" id="SNVW01000003">
    <property type="protein sequence ID" value="TDN45405.1"/>
    <property type="molecule type" value="Genomic_DNA"/>
</dbReference>
<dbReference type="OrthoDB" id="9810372at2"/>
<keyword evidence="2" id="KW-0808">Transferase</keyword>